<dbReference type="InterPro" id="IPR032312">
    <property type="entry name" value="LacZ_4"/>
</dbReference>
<comment type="subunit">
    <text evidence="4">Monomer.</text>
</comment>
<protein>
    <recommendedName>
        <fullName evidence="5 10">Beta-galactosidase</fullName>
        <ecNumber evidence="5 10">3.2.1.23</ecNumber>
    </recommendedName>
    <alternativeName>
        <fullName evidence="9 10">Lactase</fullName>
    </alternativeName>
</protein>
<proteinExistence type="inferred from homology"/>
<dbReference type="EMBL" id="AP025294">
    <property type="protein sequence ID" value="BDD01189.1"/>
    <property type="molecule type" value="Genomic_DNA"/>
</dbReference>
<dbReference type="Gene3D" id="3.20.20.80">
    <property type="entry name" value="Glycosidases"/>
    <property type="match status" value="1"/>
</dbReference>
<dbReference type="InterPro" id="IPR014718">
    <property type="entry name" value="GH-type_carb-bd"/>
</dbReference>
<dbReference type="InterPro" id="IPR023232">
    <property type="entry name" value="Glyco_hydro_2_AS"/>
</dbReference>
<organism evidence="13 14">
    <name type="scientific">Persicobacter psychrovividus</name>
    <dbReference type="NCBI Taxonomy" id="387638"/>
    <lineage>
        <taxon>Bacteria</taxon>
        <taxon>Pseudomonadati</taxon>
        <taxon>Bacteroidota</taxon>
        <taxon>Cytophagia</taxon>
        <taxon>Cytophagales</taxon>
        <taxon>Persicobacteraceae</taxon>
        <taxon>Persicobacter</taxon>
    </lineage>
</organism>
<keyword evidence="14" id="KW-1185">Reference proteome</keyword>
<comment type="catalytic activity">
    <reaction evidence="1 10">
        <text>Hydrolysis of terminal non-reducing beta-D-galactose residues in beta-D-galactosides.</text>
        <dbReference type="EC" id="3.2.1.23"/>
    </reaction>
</comment>
<dbReference type="InterPro" id="IPR006102">
    <property type="entry name" value="Ig-like_GH2"/>
</dbReference>
<evidence type="ECO:0000256" key="6">
    <source>
        <dbReference type="ARBA" id="ARBA00022801"/>
    </source>
</evidence>
<keyword evidence="11" id="KW-0732">Signal</keyword>
<gene>
    <name evidence="13" type="ORF">PEPS_34690</name>
</gene>
<dbReference type="Pfam" id="PF00754">
    <property type="entry name" value="F5_F8_type_C"/>
    <property type="match status" value="1"/>
</dbReference>
<evidence type="ECO:0000313" key="14">
    <source>
        <dbReference type="Proteomes" id="UP001354989"/>
    </source>
</evidence>
<comment type="similarity">
    <text evidence="3 10">Belongs to the glycosyl hydrolase 2 family.</text>
</comment>
<evidence type="ECO:0000256" key="9">
    <source>
        <dbReference type="ARBA" id="ARBA00032230"/>
    </source>
</evidence>
<geneLocation type="plasmid" evidence="13 14">
    <name>pPP2</name>
</geneLocation>
<accession>A0ABN6LDG0</accession>
<dbReference type="EC" id="3.2.1.23" evidence="5 10"/>
<dbReference type="Pfam" id="PF02929">
    <property type="entry name" value="Bgal_small_N"/>
    <property type="match status" value="1"/>
</dbReference>
<dbReference type="RefSeq" id="WP_338398780.1">
    <property type="nucleotide sequence ID" value="NZ_AP025294.1"/>
</dbReference>
<dbReference type="InterPro" id="IPR004199">
    <property type="entry name" value="B-gal_small/dom_5"/>
</dbReference>
<dbReference type="InterPro" id="IPR013783">
    <property type="entry name" value="Ig-like_fold"/>
</dbReference>
<dbReference type="Pfam" id="PF02837">
    <property type="entry name" value="Glyco_hydro_2_N"/>
    <property type="match status" value="1"/>
</dbReference>
<dbReference type="InterPro" id="IPR006101">
    <property type="entry name" value="Glyco_hydro_2"/>
</dbReference>
<dbReference type="Pfam" id="PF02836">
    <property type="entry name" value="Glyco_hydro_2_C"/>
    <property type="match status" value="1"/>
</dbReference>
<dbReference type="SUPFAM" id="SSF49303">
    <property type="entry name" value="beta-Galactosidase/glucuronidase domain"/>
    <property type="match status" value="2"/>
</dbReference>
<dbReference type="SMART" id="SM01038">
    <property type="entry name" value="Bgal_small_N"/>
    <property type="match status" value="1"/>
</dbReference>
<comment type="cofactor">
    <cofactor evidence="2">
        <name>Ca(2+)</name>
        <dbReference type="ChEBI" id="CHEBI:29108"/>
    </cofactor>
</comment>
<keyword evidence="8 10" id="KW-0326">Glycosidase</keyword>
<evidence type="ECO:0000256" key="3">
    <source>
        <dbReference type="ARBA" id="ARBA00007401"/>
    </source>
</evidence>
<keyword evidence="6 10" id="KW-0378">Hydrolase</keyword>
<evidence type="ECO:0000256" key="11">
    <source>
        <dbReference type="SAM" id="SignalP"/>
    </source>
</evidence>
<dbReference type="PROSITE" id="PS00719">
    <property type="entry name" value="GLYCOSYL_HYDROL_F2_1"/>
    <property type="match status" value="1"/>
</dbReference>
<dbReference type="SUPFAM" id="SSF51445">
    <property type="entry name" value="(Trans)glycosidases"/>
    <property type="match status" value="1"/>
</dbReference>
<dbReference type="InterPro" id="IPR008979">
    <property type="entry name" value="Galactose-bd-like_sf"/>
</dbReference>
<dbReference type="PROSITE" id="PS00608">
    <property type="entry name" value="GLYCOSYL_HYDROL_F2_2"/>
    <property type="match status" value="1"/>
</dbReference>
<dbReference type="Gene3D" id="2.70.98.10">
    <property type="match status" value="1"/>
</dbReference>
<evidence type="ECO:0000313" key="13">
    <source>
        <dbReference type="EMBL" id="BDD01189.1"/>
    </source>
</evidence>
<feature type="domain" description="F5/8 type C" evidence="12">
    <location>
        <begin position="1114"/>
        <end position="1257"/>
    </location>
</feature>
<dbReference type="PROSITE" id="PS50022">
    <property type="entry name" value="FA58C_3"/>
    <property type="match status" value="1"/>
</dbReference>
<evidence type="ECO:0000256" key="7">
    <source>
        <dbReference type="ARBA" id="ARBA00022837"/>
    </source>
</evidence>
<reference evidence="13 14" key="1">
    <citation type="submission" date="2021-12" db="EMBL/GenBank/DDBJ databases">
        <title>Genome sequencing of bacteria with rrn-lacking chromosome and rrn-plasmid.</title>
        <authorList>
            <person name="Anda M."/>
            <person name="Iwasaki W."/>
        </authorList>
    </citation>
    <scope>NUCLEOTIDE SEQUENCE [LARGE SCALE GENOMIC DNA]</scope>
    <source>
        <strain evidence="13 14">NBRC 101262</strain>
        <plasmid evidence="13 14">pPP2</plasmid>
    </source>
</reference>
<dbReference type="InterPro" id="IPR011013">
    <property type="entry name" value="Gal_mutarotase_sf_dom"/>
</dbReference>
<evidence type="ECO:0000256" key="8">
    <source>
        <dbReference type="ARBA" id="ARBA00023295"/>
    </source>
</evidence>
<evidence type="ECO:0000256" key="2">
    <source>
        <dbReference type="ARBA" id="ARBA00001913"/>
    </source>
</evidence>
<feature type="chain" id="PRO_5046772614" description="Beta-galactosidase" evidence="11">
    <location>
        <begin position="20"/>
        <end position="1264"/>
    </location>
</feature>
<evidence type="ECO:0000256" key="10">
    <source>
        <dbReference type="RuleBase" id="RU361154"/>
    </source>
</evidence>
<dbReference type="SUPFAM" id="SSF49785">
    <property type="entry name" value="Galactose-binding domain-like"/>
    <property type="match status" value="2"/>
</dbReference>
<keyword evidence="7" id="KW-0106">Calcium</keyword>
<evidence type="ECO:0000256" key="4">
    <source>
        <dbReference type="ARBA" id="ARBA00011245"/>
    </source>
</evidence>
<dbReference type="Pfam" id="PF16353">
    <property type="entry name" value="LacZ_4"/>
    <property type="match status" value="1"/>
</dbReference>
<dbReference type="InterPro" id="IPR017853">
    <property type="entry name" value="GH"/>
</dbReference>
<evidence type="ECO:0000259" key="12">
    <source>
        <dbReference type="PROSITE" id="PS50022"/>
    </source>
</evidence>
<evidence type="ECO:0000256" key="5">
    <source>
        <dbReference type="ARBA" id="ARBA00012756"/>
    </source>
</evidence>
<dbReference type="InterPro" id="IPR023230">
    <property type="entry name" value="Glyco_hydro_2_CS"/>
</dbReference>
<dbReference type="InterPro" id="IPR000421">
    <property type="entry name" value="FA58C"/>
</dbReference>
<feature type="signal peptide" evidence="11">
    <location>
        <begin position="1"/>
        <end position="19"/>
    </location>
</feature>
<dbReference type="InterPro" id="IPR006104">
    <property type="entry name" value="Glyco_hydro_2_N"/>
</dbReference>
<name>A0ABN6LDG0_9BACT</name>
<dbReference type="InterPro" id="IPR050347">
    <property type="entry name" value="Bact_Beta-galactosidase"/>
</dbReference>
<dbReference type="InterPro" id="IPR006103">
    <property type="entry name" value="Glyco_hydro_2_cat"/>
</dbReference>
<dbReference type="Pfam" id="PF00703">
    <property type="entry name" value="Glyco_hydro_2"/>
    <property type="match status" value="1"/>
</dbReference>
<keyword evidence="13" id="KW-0614">Plasmid</keyword>
<sequence>MKYIFASLYLLILSTAAWAQHTPDWENQHVFAVNKVAPHASFFSYENERDALNDQQECSKYFQSLNGKWHFHLSKTPEERPEDFYKLGYDVSGWDQIKVPANWEIEGYDTAIYVNTTYPFWQIAKQQPQPPLIPEGYNPVGAYKRSFEVPADFTGREVFIHFGAVKSAFYIWVNGKKVGYSQGSKLPAEFNITDYIHSGKNEVALEVYRWSDGSYLECQDFWRISGIERDVYLQARPKTMIEDLHLKAGLDEKYTDGILDLSVNLKSFRGQRKQAVNLHVQLLDADRHSMRSWQKKTVFAGETQLHIHEQIQGVKHWSAEQPNLYHLLVTLTDRRGVVLESTHQKVGFRSSEVKNGQFLVNGQPVLIKGVNRHEHDPDHGHVISKASMLKDIQLMKENNINTVRTCHYPNDPMFYRLCDEYGLYVIDEANIESHGMGYGERSLAHDTTWLAAHIDRTRRMFERDKNHASVVIWSLGNEAGDGINFQKTYAWLKEHDDSRPVQYERAGHEAHTDIYCPMYMSLKNTIEYAKTNPARPLIQCEYAHAMGNSCGGLQDYWDAVHQYKSLQGGCIWDWVDQGLREKDADGNEYFAYGGDYGTNMPSDNSFCINGLVNPDRKANPQLHEVKKVYQSVAVTADDLSSMIFTIENQHYFTNLNEFELVWSVENNGEVIRQGTKTIALAPQQQKQIQLKEAKVTGRSGLTTLTFSFQTKERNGLVAKGTTMAWDQFILSEDEPVASVQKQTPLEWSESKKSLNVNGRNFSMVIDKHAGQIVSYRLQGQECFVQGPSLNFYRPLTENDIRDGNGGRVWKNFGLNQLVQQVSGNITATKLENGLLQISVPLELRNDSLKTFINVRQQYLIDAGGAVVLQANIQLPDGLNSVARVGYQSKIIKAIDQLQWLGKGPVATYSDRSSAGKIGLYGGDIHSLYDHNMVVPQDNENRSETRWMTLTDREGNGLMMQANEPFNFSVYPFDDQDIDKARHMNELKESAFNTMNIDQKVAGLGTATCGPGIEDPYLLKAGAYQLSWSFKPIDLKKTTAQAEGLENPCAEVSPVVLNLPKISRDQAGWVNMVSTKNQRIYFSINGGVFKRFTKPFQLQNQALISAYCLEGRSKGQLVKVAFGQNKVNWKIQEVSSANPWNLAKHAIDGKAFTYWQSENQPPASGEHFLVVDMGDTFQVNQLLYTPKYYSAYGRVMRYTLLLSEDGSHWKTVIADGEFQPTLYAQQQPFAATSARFFKMIIHSTGKESNYAAVGEIGLHILEPIQ</sequence>
<dbReference type="SUPFAM" id="SSF74650">
    <property type="entry name" value="Galactose mutarotase-like"/>
    <property type="match status" value="1"/>
</dbReference>
<dbReference type="PRINTS" id="PR00132">
    <property type="entry name" value="GLHYDRLASE2"/>
</dbReference>
<dbReference type="Gene3D" id="2.60.40.10">
    <property type="entry name" value="Immunoglobulins"/>
    <property type="match status" value="2"/>
</dbReference>
<evidence type="ECO:0000256" key="1">
    <source>
        <dbReference type="ARBA" id="ARBA00001412"/>
    </source>
</evidence>
<dbReference type="InterPro" id="IPR036156">
    <property type="entry name" value="Beta-gal/glucu_dom_sf"/>
</dbReference>
<dbReference type="PANTHER" id="PTHR46323:SF2">
    <property type="entry name" value="BETA-GALACTOSIDASE"/>
    <property type="match status" value="1"/>
</dbReference>
<dbReference type="Gene3D" id="2.60.120.260">
    <property type="entry name" value="Galactose-binding domain-like"/>
    <property type="match status" value="2"/>
</dbReference>
<dbReference type="Proteomes" id="UP001354989">
    <property type="component" value="Plasmid pPP2"/>
</dbReference>
<dbReference type="PANTHER" id="PTHR46323">
    <property type="entry name" value="BETA-GALACTOSIDASE"/>
    <property type="match status" value="1"/>
</dbReference>